<keyword evidence="2" id="KW-1185">Reference proteome</keyword>
<sequence>MGMVGERSSACSCALGCTEAAIKGERLSRLLRVFVDIASSSIRDSTLSSRSDPSRIHFHYSMSLHKVHIFNMLSITIPDHQAPKPVRCSINIVTIHHYTMGPHRPHDTTMVVPQHASSPQIAKHPHSIFRRNDHYPPI</sequence>
<evidence type="ECO:0000313" key="1">
    <source>
        <dbReference type="EMBL" id="TGZ80232.1"/>
    </source>
</evidence>
<accession>A0A4S2MUH7</accession>
<gene>
    <name evidence="1" type="ORF">EX30DRAFT_64205</name>
</gene>
<name>A0A4S2MUH7_9PEZI</name>
<dbReference type="EMBL" id="ML220126">
    <property type="protein sequence ID" value="TGZ80232.1"/>
    <property type="molecule type" value="Genomic_DNA"/>
</dbReference>
<dbReference type="AlphaFoldDB" id="A0A4S2MUH7"/>
<proteinExistence type="predicted"/>
<dbReference type="Proteomes" id="UP000298138">
    <property type="component" value="Unassembled WGS sequence"/>
</dbReference>
<protein>
    <submittedName>
        <fullName evidence="1">Uncharacterized protein</fullName>
    </submittedName>
</protein>
<reference evidence="1 2" key="1">
    <citation type="submission" date="2019-04" db="EMBL/GenBank/DDBJ databases">
        <title>Comparative genomics and transcriptomics to analyze fruiting body development in filamentous ascomycetes.</title>
        <authorList>
            <consortium name="DOE Joint Genome Institute"/>
            <person name="Lutkenhaus R."/>
            <person name="Traeger S."/>
            <person name="Breuer J."/>
            <person name="Kuo A."/>
            <person name="Lipzen A."/>
            <person name="Pangilinan J."/>
            <person name="Dilworth D."/>
            <person name="Sandor L."/>
            <person name="Poggeler S."/>
            <person name="Barry K."/>
            <person name="Grigoriev I.V."/>
            <person name="Nowrousian M."/>
        </authorList>
    </citation>
    <scope>NUCLEOTIDE SEQUENCE [LARGE SCALE GENOMIC DNA]</scope>
    <source>
        <strain evidence="1 2">CBS 389.68</strain>
    </source>
</reference>
<organism evidence="1 2">
    <name type="scientific">Ascodesmis nigricans</name>
    <dbReference type="NCBI Taxonomy" id="341454"/>
    <lineage>
        <taxon>Eukaryota</taxon>
        <taxon>Fungi</taxon>
        <taxon>Dikarya</taxon>
        <taxon>Ascomycota</taxon>
        <taxon>Pezizomycotina</taxon>
        <taxon>Pezizomycetes</taxon>
        <taxon>Pezizales</taxon>
        <taxon>Ascodesmidaceae</taxon>
        <taxon>Ascodesmis</taxon>
    </lineage>
</organism>
<dbReference type="InParanoid" id="A0A4S2MUH7"/>
<evidence type="ECO:0000313" key="2">
    <source>
        <dbReference type="Proteomes" id="UP000298138"/>
    </source>
</evidence>